<dbReference type="AlphaFoldDB" id="A0A6I3KD85"/>
<accession>A0A6I3KD85</accession>
<evidence type="ECO:0008006" key="4">
    <source>
        <dbReference type="Google" id="ProtNLM"/>
    </source>
</evidence>
<evidence type="ECO:0000313" key="2">
    <source>
        <dbReference type="EMBL" id="MTD92784.1"/>
    </source>
</evidence>
<gene>
    <name evidence="2" type="ORF">GIW81_00360</name>
</gene>
<comment type="caution">
    <text evidence="2">The sequence shown here is derived from an EMBL/GenBank/DDBJ whole genome shotgun (WGS) entry which is preliminary data.</text>
</comment>
<sequence>MALTVLMGMSAPAVVSATPQQAPNSRVVLDLPPGYTPSPLFSGFQDEASGVSYVILEAPVGEYDKMARGFTADELSKRGIRDVQQGQLSRTDPHVYMRAVQKSEAGLYAKYFVLFRTSDQTVLVSVNVPQHSLDDGAVKPEEVERVLATAKTTEKPAVRDIYSLSYLGPFKEAGRLVGTSKVYTLDGRLEPERAGETRSAFMVAPSLDKRQVAEPNKQAVALLASLPGYKDFKPGTTRSINIGGLDGVEVEADAIDEDDGKLIHLYQAMLLGADGGYFRLIGIAAPEDKTRLAGEFAKIAHSFALMP</sequence>
<name>A0A6I3KD85_9HYPH</name>
<reference evidence="2 3" key="1">
    <citation type="submission" date="2019-11" db="EMBL/GenBank/DDBJ databases">
        <title>Identification of a novel strain.</title>
        <authorList>
            <person name="Xu Q."/>
            <person name="Wang G."/>
        </authorList>
    </citation>
    <scope>NUCLEOTIDE SEQUENCE [LARGE SCALE GENOMIC DNA]</scope>
    <source>
        <strain evidence="3">xq</strain>
    </source>
</reference>
<evidence type="ECO:0000256" key="1">
    <source>
        <dbReference type="SAM" id="SignalP"/>
    </source>
</evidence>
<dbReference type="RefSeq" id="WP_154737375.1">
    <property type="nucleotide sequence ID" value="NZ_WMBQ01000001.1"/>
</dbReference>
<dbReference type="EMBL" id="WMBQ01000001">
    <property type="protein sequence ID" value="MTD92784.1"/>
    <property type="molecule type" value="Genomic_DNA"/>
</dbReference>
<feature type="signal peptide" evidence="1">
    <location>
        <begin position="1"/>
        <end position="17"/>
    </location>
</feature>
<evidence type="ECO:0000313" key="3">
    <source>
        <dbReference type="Proteomes" id="UP000440694"/>
    </source>
</evidence>
<protein>
    <recommendedName>
        <fullName evidence="4">DUF1795 domain-containing protein</fullName>
    </recommendedName>
</protein>
<proteinExistence type="predicted"/>
<feature type="chain" id="PRO_5026123304" description="DUF1795 domain-containing protein" evidence="1">
    <location>
        <begin position="18"/>
        <end position="307"/>
    </location>
</feature>
<keyword evidence="3" id="KW-1185">Reference proteome</keyword>
<organism evidence="2 3">
    <name type="scientific">Hyphomicrobium album</name>
    <dbReference type="NCBI Taxonomy" id="2665159"/>
    <lineage>
        <taxon>Bacteria</taxon>
        <taxon>Pseudomonadati</taxon>
        <taxon>Pseudomonadota</taxon>
        <taxon>Alphaproteobacteria</taxon>
        <taxon>Hyphomicrobiales</taxon>
        <taxon>Hyphomicrobiaceae</taxon>
        <taxon>Hyphomicrobium</taxon>
    </lineage>
</organism>
<dbReference type="Proteomes" id="UP000440694">
    <property type="component" value="Unassembled WGS sequence"/>
</dbReference>
<keyword evidence="1" id="KW-0732">Signal</keyword>